<dbReference type="PROSITE" id="PS51192">
    <property type="entry name" value="HELICASE_ATP_BIND_1"/>
    <property type="match status" value="1"/>
</dbReference>
<name>A0A8J5FVP1_ZINOF</name>
<evidence type="ECO:0000256" key="7">
    <source>
        <dbReference type="ARBA" id="ARBA00022806"/>
    </source>
</evidence>
<feature type="region of interest" description="Disordered" evidence="15">
    <location>
        <begin position="104"/>
        <end position="164"/>
    </location>
</feature>
<keyword evidence="9" id="KW-0156">Chromatin regulator</keyword>
<dbReference type="Gene3D" id="3.40.50.300">
    <property type="entry name" value="P-loop containing nucleotide triphosphate hydrolases"/>
    <property type="match status" value="2"/>
</dbReference>
<dbReference type="GO" id="GO:0006338">
    <property type="term" value="P:chromatin remodeling"/>
    <property type="evidence" value="ECO:0007669"/>
    <property type="project" value="UniProtKB-UniRule"/>
</dbReference>
<dbReference type="EMBL" id="JACMSC010000014">
    <property type="protein sequence ID" value="KAG6491336.1"/>
    <property type="molecule type" value="Genomic_DNA"/>
</dbReference>
<protein>
    <recommendedName>
        <fullName evidence="3 13">Chromatin-remodeling ATPase INO80</fullName>
        <ecNumber evidence="13">3.6.4.-</ecNumber>
    </recommendedName>
</protein>
<evidence type="ECO:0000313" key="19">
    <source>
        <dbReference type="EMBL" id="KAG6491336.1"/>
    </source>
</evidence>
<keyword evidence="8 13" id="KW-0067">ATP-binding</keyword>
<dbReference type="GO" id="GO:0003677">
    <property type="term" value="F:DNA binding"/>
    <property type="evidence" value="ECO:0007669"/>
    <property type="project" value="UniProtKB-UniRule"/>
</dbReference>
<evidence type="ECO:0000259" key="16">
    <source>
        <dbReference type="PROSITE" id="PS51192"/>
    </source>
</evidence>
<dbReference type="InterPro" id="IPR000330">
    <property type="entry name" value="SNF2_N"/>
</dbReference>
<accession>A0A8J5FVP1</accession>
<dbReference type="SMART" id="SM00487">
    <property type="entry name" value="DEXDc"/>
    <property type="match status" value="1"/>
</dbReference>
<evidence type="ECO:0000256" key="9">
    <source>
        <dbReference type="ARBA" id="ARBA00022853"/>
    </source>
</evidence>
<feature type="domain" description="DBINO" evidence="18">
    <location>
        <begin position="433"/>
        <end position="558"/>
    </location>
</feature>
<evidence type="ECO:0000256" key="15">
    <source>
        <dbReference type="SAM" id="MobiDB-lite"/>
    </source>
</evidence>
<evidence type="ECO:0000256" key="5">
    <source>
        <dbReference type="ARBA" id="ARBA00022763"/>
    </source>
</evidence>
<keyword evidence="4" id="KW-0547">Nucleotide-binding</keyword>
<evidence type="ECO:0000256" key="11">
    <source>
        <dbReference type="ARBA" id="ARBA00023204"/>
    </source>
</evidence>
<sequence>MQFPFFARADSSPPLLIHPTPPSRADPRVSPRRRSSPRLASPPHGAAPAPLQKRPLLLQPLQPRGYRYWCCGGITSITSSVIIVKLSSFLPLMTFRVPQGDDDFHSFGDSSHDENRSSQDQELYEQCNGERSPGMIRRRQRRDIQFEDIPSSTMRNDTDSNDEIDEDYENGITEEQYRAMLSEHMQRYRTVMPKDSSAGLASTRMGMPGSKRSHGSKRRKFNSEPLVSAEEPVREMEISPGYYGADFEADYDGGNRYTLSMESSYLDIGEGITYRIPPTYDKLVSSLNLPNIADIIVEENYLKGPLDLRSLAAMISTDKRFDNYDRGGLGEPQPQYESLQARLRGLPSGNSDKKFTLKICDIGLDAFSIPEGAAGRIRRHIMSDSGTLQVYYVKVLERGDTYEIIERSLPKKIVVKKDPSEIEKEEMEKIGKVWANMVRRDIPKHHKILTSFHKKQLADAKRFSETCQREVKLKVSRSLRFMRSAAVRTRRLARDMLIFWKKVDKEQAELRKKEERDAAEALKREEELREAKRQQQRLNFLISQTELYSHFMGNKSSTQPAETASVEEEEAEPPEEKSTVSDFEPGEEEDPEEAELKKEALRAAKQAVSQQKKITNEFDNACLKFRQVDTGDQANDSIATGPSNIDLLNPSTMPVTSTVQAPEMFKGRLKEYQLKGLQWLVNCYEQGLNGILADEMGLGKTIQAMAFLAHLAEAVLTFCMSIRKRKIKEEEGEIASSIREQQKCRWSVLTSTKWQVPKKVAIDILHVNKEDAGKEEECETSAKMKMTSPEKNIWGPFLVVAPSSVLNNWADEISRFCPEFITLPYWGGIQERAVLRKNINAKRLYRKEARFHILITSYQLIIADEKYLRRLKWQYMVLDEAQAIKSSQSIRWKTLLSFNCRNRLLLTGTPIQNNMAELWALLHFIMPTLFDSHEQFNEWFSKGIESHAEHGGTLNEHQLNRLHGVLKPFMLRRVKKDVISEMTGKKEITVHCNLSSRQQAFYRAIKNKISLAELFDGSRGHMNEKKINNLMNIVIQLRKVCNHPELFERNEGSSYFCFAEIPNSLLPSPFGGIDVHYAGNRNPILYEVPKLVHQEMLHNSGAPVPLALCGLNRGSFGRLFDIFSPDSVYHSGVLQHNLLNETSELSGTFGFTRLLDLSPGEVTFLAKCSLLERLLFSVIRWDRQLVEEILDLFMEKEGNDHESSHLDKQSIRTVARMLLLPAKSESSLLRKRFSTGSSDAPYEALVTSHQDRFIMNARLLRAIYAFIPRARSPPIHAQCSDRSFAYQMTEEFHHPWMKKLFVGFARTSEFNGPRMPIHSHPLIEEISGSNIIEPVFQLPYRIFGSSPPVRSFDPAKMLTDSGKLQTLDVLLKRLRAENHRVLLFAQMTKMLNILEDYMNYRKYKYFRLDGSSTIMDRRDMVRDFQRRNDIFVFLLSTRAGGLGINLTAADTVIFYESDWNPTLDLQAMDRAHRLGQTKDVSVYRLICKETVEEKILHRASQKNTVQQLVMTGGHVQGDLLKPEDVVSLLLDDAQLEQKLKEVLPQMPKERQKKKRLKGIRVDADGDVSLEYLTNDVPVENDLEKENARNRKRKLNSRKHNPSKLPNPRKTAAYVAELDEPSPSGYEEDHPPDQRPKRAKRPTKSVNENLEPAYNSAANTAVNLNSLEYQPSSHDYHTGNYRADLQEGTPP</sequence>
<reference evidence="19 20" key="1">
    <citation type="submission" date="2020-08" db="EMBL/GenBank/DDBJ databases">
        <title>Plant Genome Project.</title>
        <authorList>
            <person name="Zhang R.-G."/>
        </authorList>
    </citation>
    <scope>NUCLEOTIDE SEQUENCE [LARGE SCALE GENOMIC DNA]</scope>
    <source>
        <tissue evidence="19">Rhizome</tissue>
    </source>
</reference>
<keyword evidence="20" id="KW-1185">Reference proteome</keyword>
<comment type="subunit">
    <text evidence="13">Component of the INO80 chromatin-remodeling complex.</text>
</comment>
<dbReference type="GO" id="GO:0005524">
    <property type="term" value="F:ATP binding"/>
    <property type="evidence" value="ECO:0007669"/>
    <property type="project" value="UniProtKB-UniRule"/>
</dbReference>
<feature type="compositionally biased region" description="Basic residues" evidence="15">
    <location>
        <begin position="211"/>
        <end position="220"/>
    </location>
</feature>
<dbReference type="PANTHER" id="PTHR45685:SF2">
    <property type="entry name" value="CHROMATIN-REMODELING ATPASE INO80"/>
    <property type="match status" value="1"/>
</dbReference>
<evidence type="ECO:0000256" key="8">
    <source>
        <dbReference type="ARBA" id="ARBA00022840"/>
    </source>
</evidence>
<dbReference type="FunFam" id="3.40.50.10810:FF:000005">
    <property type="entry name" value="Photoperiod-independent early flowering 1"/>
    <property type="match status" value="1"/>
</dbReference>
<feature type="region of interest" description="Disordered" evidence="15">
    <location>
        <begin position="1580"/>
        <end position="1690"/>
    </location>
</feature>
<feature type="domain" description="Helicase C-terminal" evidence="17">
    <location>
        <begin position="1366"/>
        <end position="1516"/>
    </location>
</feature>
<dbReference type="Gene3D" id="3.40.50.10810">
    <property type="entry name" value="Tandem AAA-ATPase domain"/>
    <property type="match status" value="2"/>
</dbReference>
<gene>
    <name evidence="19" type="ORF">ZIOFF_052674</name>
</gene>
<evidence type="ECO:0000256" key="6">
    <source>
        <dbReference type="ARBA" id="ARBA00022801"/>
    </source>
</evidence>
<evidence type="ECO:0000256" key="3">
    <source>
        <dbReference type="ARBA" id="ARBA00019805"/>
    </source>
</evidence>
<dbReference type="CDD" id="cd18793">
    <property type="entry name" value="SF2_C_SNF"/>
    <property type="match status" value="1"/>
</dbReference>
<dbReference type="InterPro" id="IPR001650">
    <property type="entry name" value="Helicase_C-like"/>
</dbReference>
<keyword evidence="11 13" id="KW-0234">DNA repair</keyword>
<feature type="region of interest" description="Disordered" evidence="15">
    <location>
        <begin position="194"/>
        <end position="232"/>
    </location>
</feature>
<comment type="function">
    <text evidence="13">ATPase component of the INO80 complex which remodels chromatin by shifting nucleosomes and is involved in DNA repair.</text>
</comment>
<feature type="compositionally biased region" description="Low complexity" evidence="15">
    <location>
        <begin position="37"/>
        <end position="54"/>
    </location>
</feature>
<dbReference type="GO" id="GO:0004386">
    <property type="term" value="F:helicase activity"/>
    <property type="evidence" value="ECO:0007669"/>
    <property type="project" value="UniProtKB-KW"/>
</dbReference>
<comment type="domain">
    <text evidence="13">The DBINO region is involved in binding to DNA.</text>
</comment>
<evidence type="ECO:0000313" key="20">
    <source>
        <dbReference type="Proteomes" id="UP000734854"/>
    </source>
</evidence>
<evidence type="ECO:0000256" key="4">
    <source>
        <dbReference type="ARBA" id="ARBA00022741"/>
    </source>
</evidence>
<keyword evidence="7" id="KW-0347">Helicase</keyword>
<dbReference type="GO" id="GO:0016887">
    <property type="term" value="F:ATP hydrolysis activity"/>
    <property type="evidence" value="ECO:0007669"/>
    <property type="project" value="TreeGrafter"/>
</dbReference>
<feature type="domain" description="Helicase ATP-binding" evidence="16">
    <location>
        <begin position="681"/>
        <end position="928"/>
    </location>
</feature>
<evidence type="ECO:0000256" key="14">
    <source>
        <dbReference type="SAM" id="Coils"/>
    </source>
</evidence>
<feature type="region of interest" description="Disordered" evidence="15">
    <location>
        <begin position="1"/>
        <end position="54"/>
    </location>
</feature>
<dbReference type="InterPro" id="IPR014001">
    <property type="entry name" value="Helicase_ATP-bd"/>
</dbReference>
<feature type="compositionally biased region" description="Basic and acidic residues" evidence="15">
    <location>
        <begin position="104"/>
        <end position="119"/>
    </location>
</feature>
<comment type="similarity">
    <text evidence="2 13">Belongs to the SNF2/RAD54 helicase family.</text>
</comment>
<comment type="subcellular location">
    <subcellularLocation>
        <location evidence="1 13">Nucleus</location>
    </subcellularLocation>
</comment>
<feature type="region of interest" description="Disordered" evidence="15">
    <location>
        <begin position="553"/>
        <end position="602"/>
    </location>
</feature>
<feature type="compositionally biased region" description="Acidic residues" evidence="15">
    <location>
        <begin position="584"/>
        <end position="593"/>
    </location>
</feature>
<feature type="compositionally biased region" description="Polar residues" evidence="15">
    <location>
        <begin position="1655"/>
        <end position="1672"/>
    </location>
</feature>
<dbReference type="SUPFAM" id="SSF52540">
    <property type="entry name" value="P-loop containing nucleoside triphosphate hydrolases"/>
    <property type="match status" value="2"/>
</dbReference>
<keyword evidence="10 13" id="KW-0238">DNA-binding</keyword>
<dbReference type="GO" id="GO:0042393">
    <property type="term" value="F:histone binding"/>
    <property type="evidence" value="ECO:0007669"/>
    <property type="project" value="TreeGrafter"/>
</dbReference>
<dbReference type="Pfam" id="PF00176">
    <property type="entry name" value="SNF2-rel_dom"/>
    <property type="match status" value="1"/>
</dbReference>
<organism evidence="19 20">
    <name type="scientific">Zingiber officinale</name>
    <name type="common">Ginger</name>
    <name type="synonym">Amomum zingiber</name>
    <dbReference type="NCBI Taxonomy" id="94328"/>
    <lineage>
        <taxon>Eukaryota</taxon>
        <taxon>Viridiplantae</taxon>
        <taxon>Streptophyta</taxon>
        <taxon>Embryophyta</taxon>
        <taxon>Tracheophyta</taxon>
        <taxon>Spermatophyta</taxon>
        <taxon>Magnoliopsida</taxon>
        <taxon>Liliopsida</taxon>
        <taxon>Zingiberales</taxon>
        <taxon>Zingiberaceae</taxon>
        <taxon>Zingiber</taxon>
    </lineage>
</organism>
<keyword evidence="12" id="KW-0539">Nucleus</keyword>
<dbReference type="FunFam" id="3.40.50.300:FF:001066">
    <property type="entry name" value="DNA helicase INO80-like protein"/>
    <property type="match status" value="1"/>
</dbReference>
<dbReference type="InterPro" id="IPR027417">
    <property type="entry name" value="P-loop_NTPase"/>
</dbReference>
<dbReference type="Pfam" id="PF00271">
    <property type="entry name" value="Helicase_C"/>
    <property type="match status" value="1"/>
</dbReference>
<dbReference type="InterPro" id="IPR020838">
    <property type="entry name" value="DBINO"/>
</dbReference>
<evidence type="ECO:0000256" key="10">
    <source>
        <dbReference type="ARBA" id="ARBA00023125"/>
    </source>
</evidence>
<evidence type="ECO:0000256" key="12">
    <source>
        <dbReference type="ARBA" id="ARBA00023242"/>
    </source>
</evidence>
<feature type="coiled-coil region" evidence="14">
    <location>
        <begin position="505"/>
        <end position="544"/>
    </location>
</feature>
<keyword evidence="14" id="KW-0175">Coiled coil</keyword>
<evidence type="ECO:0000259" key="18">
    <source>
        <dbReference type="PROSITE" id="PS51413"/>
    </source>
</evidence>
<dbReference type="InterPro" id="IPR049730">
    <property type="entry name" value="SNF2/RAD54-like_C"/>
</dbReference>
<dbReference type="Proteomes" id="UP000734854">
    <property type="component" value="Unassembled WGS sequence"/>
</dbReference>
<feature type="compositionally biased region" description="Basic and acidic residues" evidence="15">
    <location>
        <begin position="1626"/>
        <end position="1635"/>
    </location>
</feature>
<dbReference type="SMART" id="SM00490">
    <property type="entry name" value="HELICc"/>
    <property type="match status" value="1"/>
</dbReference>
<dbReference type="PROSITE" id="PS51194">
    <property type="entry name" value="HELICASE_CTER"/>
    <property type="match status" value="1"/>
</dbReference>
<dbReference type="PANTHER" id="PTHR45685">
    <property type="entry name" value="HELICASE SRCAP-RELATED"/>
    <property type="match status" value="1"/>
</dbReference>
<evidence type="ECO:0000256" key="13">
    <source>
        <dbReference type="RuleBase" id="RU368001"/>
    </source>
</evidence>
<keyword evidence="6 13" id="KW-0378">Hydrolase</keyword>
<comment type="caution">
    <text evidence="19">The sequence shown here is derived from an EMBL/GenBank/DDBJ whole genome shotgun (WGS) entry which is preliminary data.</text>
</comment>
<evidence type="ECO:0000259" key="17">
    <source>
        <dbReference type="PROSITE" id="PS51194"/>
    </source>
</evidence>
<proteinExistence type="inferred from homology"/>
<keyword evidence="5 13" id="KW-0227">DNA damage</keyword>
<dbReference type="Pfam" id="PF13892">
    <property type="entry name" value="DBINO"/>
    <property type="match status" value="1"/>
</dbReference>
<dbReference type="GO" id="GO:0006281">
    <property type="term" value="P:DNA repair"/>
    <property type="evidence" value="ECO:0007669"/>
    <property type="project" value="UniProtKB-UniRule"/>
</dbReference>
<evidence type="ECO:0000256" key="2">
    <source>
        <dbReference type="ARBA" id="ARBA00007025"/>
    </source>
</evidence>
<dbReference type="InterPro" id="IPR038718">
    <property type="entry name" value="SNF2-like_sf"/>
</dbReference>
<dbReference type="InterPro" id="IPR050520">
    <property type="entry name" value="INO80/SWR1_helicase"/>
</dbReference>
<evidence type="ECO:0000256" key="1">
    <source>
        <dbReference type="ARBA" id="ARBA00004123"/>
    </source>
</evidence>
<dbReference type="PROSITE" id="PS51413">
    <property type="entry name" value="DBINO"/>
    <property type="match status" value="1"/>
</dbReference>
<dbReference type="GO" id="GO:0031011">
    <property type="term" value="C:Ino80 complex"/>
    <property type="evidence" value="ECO:0007669"/>
    <property type="project" value="UniProtKB-UniRule"/>
</dbReference>
<dbReference type="EC" id="3.6.4.-" evidence="13"/>
<comment type="catalytic activity">
    <reaction evidence="13">
        <text>ATP + H2O = ADP + phosphate + H(+)</text>
        <dbReference type="Rhea" id="RHEA:13065"/>
        <dbReference type="ChEBI" id="CHEBI:15377"/>
        <dbReference type="ChEBI" id="CHEBI:15378"/>
        <dbReference type="ChEBI" id="CHEBI:30616"/>
        <dbReference type="ChEBI" id="CHEBI:43474"/>
        <dbReference type="ChEBI" id="CHEBI:456216"/>
    </reaction>
</comment>
<feature type="compositionally biased region" description="Basic residues" evidence="15">
    <location>
        <begin position="1589"/>
        <end position="1601"/>
    </location>
</feature>